<proteinExistence type="predicted"/>
<feature type="region of interest" description="Disordered" evidence="1">
    <location>
        <begin position="1"/>
        <end position="25"/>
    </location>
</feature>
<organism evidence="2 3">
    <name type="scientific">Canna indica</name>
    <name type="common">Indian-shot</name>
    <dbReference type="NCBI Taxonomy" id="4628"/>
    <lineage>
        <taxon>Eukaryota</taxon>
        <taxon>Viridiplantae</taxon>
        <taxon>Streptophyta</taxon>
        <taxon>Embryophyta</taxon>
        <taxon>Tracheophyta</taxon>
        <taxon>Spermatophyta</taxon>
        <taxon>Magnoliopsida</taxon>
        <taxon>Liliopsida</taxon>
        <taxon>Zingiberales</taxon>
        <taxon>Cannaceae</taxon>
        <taxon>Canna</taxon>
    </lineage>
</organism>
<evidence type="ECO:0000313" key="3">
    <source>
        <dbReference type="Proteomes" id="UP001327560"/>
    </source>
</evidence>
<dbReference type="AlphaFoldDB" id="A0AAQ3JVA7"/>
<reference evidence="2 3" key="1">
    <citation type="submission" date="2023-10" db="EMBL/GenBank/DDBJ databases">
        <title>Chromosome-scale genome assembly provides insights into flower coloration mechanisms of Canna indica.</title>
        <authorList>
            <person name="Li C."/>
        </authorList>
    </citation>
    <scope>NUCLEOTIDE SEQUENCE [LARGE SCALE GENOMIC DNA]</scope>
    <source>
        <tissue evidence="2">Flower</tissue>
    </source>
</reference>
<evidence type="ECO:0000313" key="2">
    <source>
        <dbReference type="EMBL" id="WOK96751.1"/>
    </source>
</evidence>
<dbReference type="EMBL" id="CP136891">
    <property type="protein sequence ID" value="WOK96751.1"/>
    <property type="molecule type" value="Genomic_DNA"/>
</dbReference>
<sequence>MSTKVGGADKLISKPRWAGQTRRSCPSQIAQTVAQCTPVNDSSGNAAALEKSQAADDVDAAERMSTSLQQEGTTVNFLPYIYMVMSSVQLGSLKATRSHTVSPRNHTRKATLL</sequence>
<dbReference type="Proteomes" id="UP001327560">
    <property type="component" value="Chromosome 2"/>
</dbReference>
<evidence type="ECO:0000256" key="1">
    <source>
        <dbReference type="SAM" id="MobiDB-lite"/>
    </source>
</evidence>
<keyword evidence="3" id="KW-1185">Reference proteome</keyword>
<gene>
    <name evidence="2" type="ORF">Cni_G05458</name>
</gene>
<protein>
    <submittedName>
        <fullName evidence="2">Uncharacterized protein</fullName>
    </submittedName>
</protein>
<name>A0AAQ3JVA7_9LILI</name>
<accession>A0AAQ3JVA7</accession>